<dbReference type="EMBL" id="OZ023716">
    <property type="protein sequence ID" value="CAK9865440.1"/>
    <property type="molecule type" value="Genomic_DNA"/>
</dbReference>
<organism evidence="2 3">
    <name type="scientific">Sphagnum jensenii</name>
    <dbReference type="NCBI Taxonomy" id="128206"/>
    <lineage>
        <taxon>Eukaryota</taxon>
        <taxon>Viridiplantae</taxon>
        <taxon>Streptophyta</taxon>
        <taxon>Embryophyta</taxon>
        <taxon>Bryophyta</taxon>
        <taxon>Sphagnophytina</taxon>
        <taxon>Sphagnopsida</taxon>
        <taxon>Sphagnales</taxon>
        <taxon>Sphagnaceae</taxon>
        <taxon>Sphagnum</taxon>
    </lineage>
</organism>
<evidence type="ECO:0000313" key="3">
    <source>
        <dbReference type="Proteomes" id="UP001497522"/>
    </source>
</evidence>
<proteinExistence type="predicted"/>
<keyword evidence="3" id="KW-1185">Reference proteome</keyword>
<dbReference type="Proteomes" id="UP001497522">
    <property type="component" value="Chromosome 15"/>
</dbReference>
<feature type="compositionally biased region" description="Basic and acidic residues" evidence="1">
    <location>
        <begin position="52"/>
        <end position="70"/>
    </location>
</feature>
<gene>
    <name evidence="2" type="ORF">CSSPJE1EN2_LOCUS8435</name>
</gene>
<accession>A0ABP1ASZ6</accession>
<sequence length="259" mass="28457">MGEEVDSGTDKVLNDGHVTPKIGVPFQAVILGTQTGNATKGPRKKIVSNVEVKNEDDKESGNRGRMETKNGTDGARGADNNYGQCEMHEGVVSQKQTGKALERKGRRNIIILEPDSDQDEGAGRHDNLLAGSCAKRSEGAKKKLEQGQEELQGVLYQRHATRLKRLRSILIVGDVGNIFCRKKQDSSSEIVAADSIDGRPAKVPKQRPDPGKPFVSSIAQNRVKLLKNFGEITNQTPSQPEIECFFSHFMPKVKKEKKI</sequence>
<protein>
    <submittedName>
        <fullName evidence="2">Uncharacterized protein</fullName>
    </submittedName>
</protein>
<reference evidence="2" key="1">
    <citation type="submission" date="2024-03" db="EMBL/GenBank/DDBJ databases">
        <authorList>
            <consortium name="ELIXIR-Norway"/>
            <consortium name="Elixir Norway"/>
        </authorList>
    </citation>
    <scope>NUCLEOTIDE SEQUENCE</scope>
</reference>
<evidence type="ECO:0000256" key="1">
    <source>
        <dbReference type="SAM" id="MobiDB-lite"/>
    </source>
</evidence>
<feature type="region of interest" description="Disordered" evidence="1">
    <location>
        <begin position="33"/>
        <end position="77"/>
    </location>
</feature>
<name>A0ABP1ASZ6_9BRYO</name>
<evidence type="ECO:0000313" key="2">
    <source>
        <dbReference type="EMBL" id="CAK9865440.1"/>
    </source>
</evidence>